<dbReference type="SUPFAM" id="SSF53756">
    <property type="entry name" value="UDP-Glycosyltransferase/glycogen phosphorylase"/>
    <property type="match status" value="1"/>
</dbReference>
<evidence type="ECO:0000313" key="4">
    <source>
        <dbReference type="EMBL" id="KAF6161078.1"/>
    </source>
</evidence>
<dbReference type="GO" id="GO:0080044">
    <property type="term" value="F:quercetin 7-O-glucosyltransferase activity"/>
    <property type="evidence" value="ECO:0007669"/>
    <property type="project" value="TreeGrafter"/>
</dbReference>
<feature type="non-terminal residue" evidence="4">
    <location>
        <position position="1"/>
    </location>
</feature>
<accession>A0A7J7N2D5</accession>
<feature type="region of interest" description="Disordered" evidence="2">
    <location>
        <begin position="163"/>
        <end position="203"/>
    </location>
</feature>
<evidence type="ECO:0000256" key="1">
    <source>
        <dbReference type="ARBA" id="ARBA00009995"/>
    </source>
</evidence>
<dbReference type="GO" id="GO:0080043">
    <property type="term" value="F:quercetin 3-O-glucosyltransferase activity"/>
    <property type="evidence" value="ECO:0007669"/>
    <property type="project" value="TreeGrafter"/>
</dbReference>
<evidence type="ECO:0000256" key="2">
    <source>
        <dbReference type="SAM" id="MobiDB-lite"/>
    </source>
</evidence>
<protein>
    <submittedName>
        <fullName evidence="4">Uncharacterized protein</fullName>
    </submittedName>
</protein>
<feature type="compositionally biased region" description="Basic residues" evidence="2">
    <location>
        <begin position="164"/>
        <end position="174"/>
    </location>
</feature>
<dbReference type="OrthoDB" id="5835829at2759"/>
<keyword evidence="5" id="KW-1185">Reference proteome</keyword>
<feature type="compositionally biased region" description="Basic and acidic residues" evidence="2">
    <location>
        <begin position="175"/>
        <end position="185"/>
    </location>
</feature>
<dbReference type="Proteomes" id="UP000541444">
    <property type="component" value="Unassembled WGS sequence"/>
</dbReference>
<evidence type="ECO:0000256" key="3">
    <source>
        <dbReference type="SAM" id="SignalP"/>
    </source>
</evidence>
<sequence length="203" mass="22903">MLKLAELLCLAGLHVTFLNTEENHQRLVKFTNTTSRFSQFPAFRFATLPDIPSDTQNPENFVKEMFEGIDRVIKPAFREVLVSSRVKAKEWPPVTCIIADGVMSFTIHVAKELGIPNVAFRTISAACFWAYLCIPKLIQEDELPFKELAKQLHLANLAKASASTKRRKHKKKKGVAVEDRDRGTEEVDSDSSDVKSVKEQSII</sequence>
<gene>
    <name evidence="4" type="ORF">GIB67_007719</name>
</gene>
<feature type="compositionally biased region" description="Basic and acidic residues" evidence="2">
    <location>
        <begin position="192"/>
        <end position="203"/>
    </location>
</feature>
<comment type="caution">
    <text evidence="4">The sequence shown here is derived from an EMBL/GenBank/DDBJ whole genome shotgun (WGS) entry which is preliminary data.</text>
</comment>
<dbReference type="Gene3D" id="3.40.50.2000">
    <property type="entry name" value="Glycogen Phosphorylase B"/>
    <property type="match status" value="1"/>
</dbReference>
<feature type="chain" id="PRO_5029677118" evidence="3">
    <location>
        <begin position="21"/>
        <end position="203"/>
    </location>
</feature>
<reference evidence="4 5" key="1">
    <citation type="journal article" date="2020" name="IScience">
        <title>Genome Sequencing of the Endangered Kingdonia uniflora (Circaeasteraceae, Ranunculales) Reveals Potential Mechanisms of Evolutionary Specialization.</title>
        <authorList>
            <person name="Sun Y."/>
            <person name="Deng T."/>
            <person name="Zhang A."/>
            <person name="Moore M.J."/>
            <person name="Landis J.B."/>
            <person name="Lin N."/>
            <person name="Zhang H."/>
            <person name="Zhang X."/>
            <person name="Huang J."/>
            <person name="Zhang X."/>
            <person name="Sun H."/>
            <person name="Wang H."/>
        </authorList>
    </citation>
    <scope>NUCLEOTIDE SEQUENCE [LARGE SCALE GENOMIC DNA]</scope>
    <source>
        <strain evidence="4">TB1705</strain>
        <tissue evidence="4">Leaf</tissue>
    </source>
</reference>
<keyword evidence="3" id="KW-0732">Signal</keyword>
<dbReference type="EMBL" id="JACGCM010001144">
    <property type="protein sequence ID" value="KAF6161078.1"/>
    <property type="molecule type" value="Genomic_DNA"/>
</dbReference>
<dbReference type="AlphaFoldDB" id="A0A7J7N2D5"/>
<organism evidence="4 5">
    <name type="scientific">Kingdonia uniflora</name>
    <dbReference type="NCBI Taxonomy" id="39325"/>
    <lineage>
        <taxon>Eukaryota</taxon>
        <taxon>Viridiplantae</taxon>
        <taxon>Streptophyta</taxon>
        <taxon>Embryophyta</taxon>
        <taxon>Tracheophyta</taxon>
        <taxon>Spermatophyta</taxon>
        <taxon>Magnoliopsida</taxon>
        <taxon>Ranunculales</taxon>
        <taxon>Circaeasteraceae</taxon>
        <taxon>Kingdonia</taxon>
    </lineage>
</organism>
<name>A0A7J7N2D5_9MAGN</name>
<comment type="similarity">
    <text evidence="1">Belongs to the UDP-glycosyltransferase family.</text>
</comment>
<dbReference type="PANTHER" id="PTHR11926">
    <property type="entry name" value="GLUCOSYL/GLUCURONOSYL TRANSFERASES"/>
    <property type="match status" value="1"/>
</dbReference>
<proteinExistence type="inferred from homology"/>
<dbReference type="PANTHER" id="PTHR11926:SF1392">
    <property type="entry name" value="GLYCOSYLTRANSFERASE"/>
    <property type="match status" value="1"/>
</dbReference>
<feature type="signal peptide" evidence="3">
    <location>
        <begin position="1"/>
        <end position="20"/>
    </location>
</feature>
<evidence type="ECO:0000313" key="5">
    <source>
        <dbReference type="Proteomes" id="UP000541444"/>
    </source>
</evidence>